<accession>A0A915DQJ1</accession>
<proteinExistence type="inferred from homology"/>
<dbReference type="PANTHER" id="PTHR14374">
    <property type="entry name" value="FOIE GRAS"/>
    <property type="match status" value="1"/>
</dbReference>
<dbReference type="GO" id="GO:0016192">
    <property type="term" value="P:vesicle-mediated transport"/>
    <property type="evidence" value="ECO:0007669"/>
    <property type="project" value="UniProtKB-KW"/>
</dbReference>
<comment type="function">
    <text evidence="1">Involved in endoplasmic reticulum to Golgi apparatus trafficking at a very early stage.</text>
</comment>
<evidence type="ECO:0000256" key="1">
    <source>
        <dbReference type="ARBA" id="ARBA00001995"/>
    </source>
</evidence>
<keyword evidence="10" id="KW-1185">Reference proteome</keyword>
<feature type="domain" description="Trafficking protein particle complex subunit 11" evidence="8">
    <location>
        <begin position="233"/>
        <end position="502"/>
    </location>
</feature>
<evidence type="ECO:0000256" key="2">
    <source>
        <dbReference type="ARBA" id="ARBA00004222"/>
    </source>
</evidence>
<evidence type="ECO:0000256" key="4">
    <source>
        <dbReference type="ARBA" id="ARBA00021520"/>
    </source>
</evidence>
<dbReference type="WBParaSite" id="jg21856">
    <property type="protein sequence ID" value="jg21856"/>
    <property type="gene ID" value="jg21856"/>
</dbReference>
<organism evidence="10 11">
    <name type="scientific">Ditylenchus dipsaci</name>
    <dbReference type="NCBI Taxonomy" id="166011"/>
    <lineage>
        <taxon>Eukaryota</taxon>
        <taxon>Metazoa</taxon>
        <taxon>Ecdysozoa</taxon>
        <taxon>Nematoda</taxon>
        <taxon>Chromadorea</taxon>
        <taxon>Rhabditida</taxon>
        <taxon>Tylenchina</taxon>
        <taxon>Tylenchomorpha</taxon>
        <taxon>Sphaerularioidea</taxon>
        <taxon>Anguinidae</taxon>
        <taxon>Anguininae</taxon>
        <taxon>Ditylenchus</taxon>
    </lineage>
</organism>
<name>A0A915DQJ1_9BILA</name>
<evidence type="ECO:0000259" key="9">
    <source>
        <dbReference type="Pfam" id="PF12742"/>
    </source>
</evidence>
<evidence type="ECO:0000313" key="10">
    <source>
        <dbReference type="Proteomes" id="UP000887574"/>
    </source>
</evidence>
<dbReference type="GO" id="GO:0005794">
    <property type="term" value="C:Golgi apparatus"/>
    <property type="evidence" value="ECO:0007669"/>
    <property type="project" value="UniProtKB-SubCell"/>
</dbReference>
<evidence type="ECO:0000256" key="6">
    <source>
        <dbReference type="ARBA" id="ARBA00022892"/>
    </source>
</evidence>
<keyword evidence="7" id="KW-0333">Golgi apparatus</keyword>
<evidence type="ECO:0000259" key="8">
    <source>
        <dbReference type="Pfam" id="PF11817"/>
    </source>
</evidence>
<comment type="subcellular location">
    <subcellularLocation>
        <location evidence="2">Golgi apparatus</location>
        <location evidence="2">cis-Golgi network</location>
    </subcellularLocation>
</comment>
<dbReference type="Proteomes" id="UP000887574">
    <property type="component" value="Unplaced"/>
</dbReference>
<keyword evidence="5" id="KW-0813">Transport</keyword>
<evidence type="ECO:0000313" key="11">
    <source>
        <dbReference type="WBParaSite" id="jg21856"/>
    </source>
</evidence>
<dbReference type="Pfam" id="PF11817">
    <property type="entry name" value="Foie-gras_1"/>
    <property type="match status" value="1"/>
</dbReference>
<dbReference type="AlphaFoldDB" id="A0A915DQJ1"/>
<protein>
    <recommendedName>
        <fullName evidence="4">Trafficking protein particle complex subunit 11</fullName>
    </recommendedName>
</protein>
<dbReference type="InterPro" id="IPR021773">
    <property type="entry name" value="TPC11"/>
</dbReference>
<evidence type="ECO:0000256" key="7">
    <source>
        <dbReference type="ARBA" id="ARBA00023034"/>
    </source>
</evidence>
<reference evidence="11" key="1">
    <citation type="submission" date="2022-11" db="UniProtKB">
        <authorList>
            <consortium name="WormBaseParasite"/>
        </authorList>
    </citation>
    <scope>IDENTIFICATION</scope>
</reference>
<sequence>MFTGLDVSNNSHHNAIYNGFVNNARDKAPSVIYRILTADHELITRKSSEKSPTLLKSVRGILKRNWPDKYLVERPALVVCFVDLDWDTASWMEKKTECESKINSLRQSIGQREIRLALVLVQSHVSTSPNGKSSAERGSELCSQCKLSSKHLFIFPPMLNEQATAECESYLVLLKKIRARSVPNNDLTLLVRQQFKLAFLSELRQDTHSALRYYKQAYQHIAEIEFADSEAYEILAVAGLLNYKVCELSFLHNSAFDAVAQFRRHQKLFFQRESGAYPSRELATIETVLWKSQQCRLFAELFEKAVSKQGLAAYPFQNPGRFLEESAAYFKSANFLIRQLRSKLGLTQSTTRMSPMDPLQSFDTNPNNTVYYGQRPWRSKLDPSISAGLTDQLTEHSAKVFLEKSIKENYQRSLQLLSMAVQQFKRYSCEGMQHLAMVNMADDYVNLHEFPKALQLLHHVSSELRARNFRQLLQFVLLKYLNVAYCMVNLSDYVWALVQLLSPNNNNSPAIEQCAKKFMENRFSVPPLPVLDLMDGQNSDLICKADIDLAQTQWDQYYNHSLQVSFSVEMSKLQSFVQCKARFLCAENAFAGDPLTLEVHLINFSKFLWSLTNPSTESTKLYFIIHPTLDGPNQREKTISIRKVALRISSENTKANASFDWDMDQCNARSARGRSPAFSDQTNLAVRVVCQQRKGILVTCAASTEHNKISLLVDEPLDVPFVLDNQEKQSLKNVRVICQQIYKEDDQVTEGTTLVPVFNQELLALLDPGQNFSFPVRLSTKSVNCVGLQVQITCLVENSNGCQDFVECHQVFEVVCQEAFSSSTNVFALNEESIAVLVQDQSAIIEAIIQSTTETPLQILSLRWNLNLSSNQLDENLQHKEAENSEMHEKVVLTKGGQMKPRTKTQIPSLINAAEFSLGDLIVEWKRCQEPSETVRTIVNLGQWPVVAVPLAVSASMQDDLAIVFSFQSTCSKVMPLRVELERSDVFVFSGYKEFSIHLLPNEVHAVEVTMIALSVGQLPFPKLNVQVLSAGVVDASTQEQMNTLIQLHAFKSLPTTLFVFP</sequence>
<dbReference type="InterPro" id="IPR025876">
    <property type="entry name" value="TRAPPC11_C"/>
</dbReference>
<comment type="similarity">
    <text evidence="3">Belongs to the TRAPPC11 family.</text>
</comment>
<dbReference type="Pfam" id="PF12742">
    <property type="entry name" value="Gryzun-like"/>
    <property type="match status" value="1"/>
</dbReference>
<evidence type="ECO:0000256" key="5">
    <source>
        <dbReference type="ARBA" id="ARBA00022448"/>
    </source>
</evidence>
<evidence type="ECO:0000256" key="3">
    <source>
        <dbReference type="ARBA" id="ARBA00007051"/>
    </source>
</evidence>
<dbReference type="PANTHER" id="PTHR14374:SF0">
    <property type="entry name" value="TRAFFICKING PROTEIN PARTICLE COMPLEX SUBUNIT 11"/>
    <property type="match status" value="1"/>
</dbReference>
<feature type="domain" description="Trafficking protein particle complex subunit 11 C-terminal" evidence="9">
    <location>
        <begin position="980"/>
        <end position="1026"/>
    </location>
</feature>
<keyword evidence="6" id="KW-0931">ER-Golgi transport</keyword>